<dbReference type="Proteomes" id="UP000029556">
    <property type="component" value="Unassembled WGS sequence"/>
</dbReference>
<keyword evidence="1" id="KW-0812">Transmembrane</keyword>
<dbReference type="EMBL" id="JRNN01000096">
    <property type="protein sequence ID" value="KGF32925.1"/>
    <property type="molecule type" value="Genomic_DNA"/>
</dbReference>
<gene>
    <name evidence="2" type="ORF">HMPREF2137_12360</name>
</gene>
<protein>
    <submittedName>
        <fullName evidence="2">Uncharacterized protein</fullName>
    </submittedName>
</protein>
<reference evidence="2 3" key="1">
    <citation type="submission" date="2014-07" db="EMBL/GenBank/DDBJ databases">
        <authorList>
            <person name="McCorrison J."/>
            <person name="Sanka R."/>
            <person name="Torralba M."/>
            <person name="Gillis M."/>
            <person name="Haft D.H."/>
            <person name="Methe B."/>
            <person name="Sutton G."/>
            <person name="Nelson K.E."/>
        </authorList>
    </citation>
    <scope>NUCLEOTIDE SEQUENCE [LARGE SCALE GENOMIC DNA]</scope>
    <source>
        <strain evidence="2 3">DNF00853</strain>
    </source>
</reference>
<name>A0A095ZDU5_9BACT</name>
<proteinExistence type="predicted"/>
<accession>A0A095ZDU5</accession>
<feature type="transmembrane region" description="Helical" evidence="1">
    <location>
        <begin position="48"/>
        <end position="68"/>
    </location>
</feature>
<dbReference type="AlphaFoldDB" id="A0A095ZDU5"/>
<dbReference type="OrthoDB" id="9917978at2"/>
<keyword evidence="1" id="KW-1133">Transmembrane helix</keyword>
<evidence type="ECO:0000313" key="2">
    <source>
        <dbReference type="EMBL" id="KGF32925.1"/>
    </source>
</evidence>
<dbReference type="RefSeq" id="WP_036874974.1">
    <property type="nucleotide sequence ID" value="NZ_JRNN01000096.1"/>
</dbReference>
<sequence>MKPITFYENKYEDNHLMLFGIYVGKAGKNLCLSVVDALHFLKRLIRRYPFVALFVSVFTAVICSYVEIGKARAERDKLSHELYVMKQKTEQLENIKNR</sequence>
<comment type="caution">
    <text evidence="2">The sequence shown here is derived from an EMBL/GenBank/DDBJ whole genome shotgun (WGS) entry which is preliminary data.</text>
</comment>
<organism evidence="2 3">
    <name type="scientific">Hoylesella buccalis DNF00853</name>
    <dbReference type="NCBI Taxonomy" id="1401074"/>
    <lineage>
        <taxon>Bacteria</taxon>
        <taxon>Pseudomonadati</taxon>
        <taxon>Bacteroidota</taxon>
        <taxon>Bacteroidia</taxon>
        <taxon>Bacteroidales</taxon>
        <taxon>Prevotellaceae</taxon>
        <taxon>Hoylesella</taxon>
    </lineage>
</organism>
<keyword evidence="1" id="KW-0472">Membrane</keyword>
<evidence type="ECO:0000313" key="3">
    <source>
        <dbReference type="Proteomes" id="UP000029556"/>
    </source>
</evidence>
<evidence type="ECO:0000256" key="1">
    <source>
        <dbReference type="SAM" id="Phobius"/>
    </source>
</evidence>